<dbReference type="GO" id="GO:0140445">
    <property type="term" value="C:chromosome, telomeric repeat region"/>
    <property type="evidence" value="ECO:0007669"/>
    <property type="project" value="TreeGrafter"/>
</dbReference>
<gene>
    <name evidence="10 11 12" type="primary">LOC115886661</name>
</gene>
<dbReference type="OrthoDB" id="5399929at2759"/>
<feature type="compositionally biased region" description="Basic and acidic residues" evidence="7">
    <location>
        <begin position="1268"/>
        <end position="1279"/>
    </location>
</feature>
<dbReference type="RefSeq" id="XP_030761775.1">
    <property type="nucleotide sequence ID" value="XM_030905915.1"/>
</dbReference>
<evidence type="ECO:0000256" key="2">
    <source>
        <dbReference type="ARBA" id="ARBA00004574"/>
    </source>
</evidence>
<dbReference type="PANTHER" id="PTHR22928">
    <property type="entry name" value="TELOMERE-ASSOCIATED PROTEIN RIF1"/>
    <property type="match status" value="1"/>
</dbReference>
<feature type="region of interest" description="Disordered" evidence="7">
    <location>
        <begin position="1128"/>
        <end position="1419"/>
    </location>
</feature>
<feature type="region of interest" description="Disordered" evidence="7">
    <location>
        <begin position="1794"/>
        <end position="1813"/>
    </location>
</feature>
<evidence type="ECO:0000313" key="9">
    <source>
        <dbReference type="Proteomes" id="UP000504635"/>
    </source>
</evidence>
<feature type="compositionally biased region" description="Polar residues" evidence="7">
    <location>
        <begin position="1765"/>
        <end position="1789"/>
    </location>
</feature>
<feature type="domain" description="Telomere-associated protein Rif1 N-terminal" evidence="8">
    <location>
        <begin position="331"/>
        <end position="474"/>
    </location>
</feature>
<feature type="compositionally biased region" description="Basic residues" evidence="7">
    <location>
        <begin position="1368"/>
        <end position="1377"/>
    </location>
</feature>
<feature type="compositionally biased region" description="Basic and acidic residues" evidence="7">
    <location>
        <begin position="1524"/>
        <end position="1542"/>
    </location>
</feature>
<feature type="compositionally biased region" description="Polar residues" evidence="7">
    <location>
        <begin position="1378"/>
        <end position="1392"/>
    </location>
</feature>
<feature type="compositionally biased region" description="Basic and acidic residues" evidence="7">
    <location>
        <begin position="1490"/>
        <end position="1503"/>
    </location>
</feature>
<dbReference type="PANTHER" id="PTHR22928:SF3">
    <property type="entry name" value="TELOMERE-ASSOCIATED PROTEIN RIF1"/>
    <property type="match status" value="1"/>
</dbReference>
<evidence type="ECO:0000256" key="3">
    <source>
        <dbReference type="ARBA" id="ARBA00022454"/>
    </source>
</evidence>
<feature type="region of interest" description="Disordered" evidence="7">
    <location>
        <begin position="969"/>
        <end position="996"/>
    </location>
</feature>
<organism evidence="9 10">
    <name type="scientific">Sitophilus oryzae</name>
    <name type="common">Rice weevil</name>
    <name type="synonym">Curculio oryzae</name>
    <dbReference type="NCBI Taxonomy" id="7048"/>
    <lineage>
        <taxon>Eukaryota</taxon>
        <taxon>Metazoa</taxon>
        <taxon>Ecdysozoa</taxon>
        <taxon>Arthropoda</taxon>
        <taxon>Hexapoda</taxon>
        <taxon>Insecta</taxon>
        <taxon>Pterygota</taxon>
        <taxon>Neoptera</taxon>
        <taxon>Endopterygota</taxon>
        <taxon>Coleoptera</taxon>
        <taxon>Polyphaga</taxon>
        <taxon>Cucujiformia</taxon>
        <taxon>Curculionidae</taxon>
        <taxon>Dryophthorinae</taxon>
        <taxon>Sitophilus</taxon>
    </lineage>
</organism>
<name>A0A6J2YFW0_SITOR</name>
<feature type="compositionally biased region" description="Basic and acidic residues" evidence="7">
    <location>
        <begin position="2199"/>
        <end position="2208"/>
    </location>
</feature>
<keyword evidence="3" id="KW-0158">Chromosome</keyword>
<evidence type="ECO:0000256" key="5">
    <source>
        <dbReference type="ARBA" id="ARBA00023242"/>
    </source>
</evidence>
<sequence length="2289" mass="258531">MSDQITSNLETVLNNLDEKLYINNQISISEYKTQYKLLRDSFCTSGYFNDEGGKKLLSLLIENNIHSIHKDLIAILDGNIDKRLERDVLCGIKKYLIKLITSNNFTGISALYELWKQHDLEKFKTILSSLKNEDECVSNNCTEFLIEDFLPHLIYCQHNELRQSLVQFALLFIELFPISCLKPEGYKSFLSKLPSFFSTVVELQEKGEEVWRDIFHFLLKYLDHKFTNSEVQEIFHNSPLNWNILRKELDDNLTSECLKHISECNIDELTRVYADWKNLDPQKFSDALKILCNDPITNAQTKIFLFEKLIPIMMDTTNVNDALKIHHIDLGLEFALAFQITQLNNEEFGNFLKKVNDYIKNISDLRDSQFSHWEKLWMFLVRLFGKKLHHSMSLINKLLRVVEHAFRNSTFEQRLKGYDCWKELIDNGSLDAVYLSSDKQIRLLLTPLRAKFSKQEAVIIKRFDVFIYLIQKLQDKGILVLKEFLEFCFGDVSEDTDPHKSGQGRSFSGLWLRSAKAFLAILGHSHENYEHCLETEDELRLKAPIVTSTNIHTHCSTIVNSVVECCILLKDVELDQHRQTVLKCFWKSLLNIISQTKGENQKKIVDALYKSLEKLLKGNDPYCNSIAAIIFKCTIDLNQDDAFPIILSNLSHFLNIIFSVPLGTDGLFKVEKLIALLDATESKENKDIISSCVYQSFSKFKTSECNVDYVALVWIKWASMLEDNDKLKLQDFAIWPALHRHQITDSEKEALLLSSCSIVYNYVEKNRELYINILKGFEKVLKNNPLLLDNILSLFPILPVNTTDEGITNVSLDLLTFIINTPFSETDDKCVVVESFLKSCYNKNLNKLQDYDAIKKLCGCVEYVLKSKRYAILGDLKKALKNMPDNVKSIHAKHVSVDFLVNLLESEKNVKNTTKIHSVIEILRNVSDVSKDKMSFIPPGGRSAKIAGLVKEMSLKHFGKDVETKSPVNVKGSYLKDSPSPSVMKPPATVPEKKPKTTISIDDESNSKFVLIDSEVKIKPNEMTEHQKETLKKRREDIPALYQDLSQSLTQTFDSTSDCSKSNNVVIKKETKEDDSTETILKEGTTNDFTNKFPITEKPEDVKKENTPLCLKNLVMNIVGADEFSSLPAKRKRKEKESNNQEQDKTTTEESLEEKPAVAESTKEIPLSKPEEPDLAKTPLVQTPNKVAETPKRRGRPPRRQSSGETSSVEREEGKHIEDGLEEGLKETFTQPETTEAKVPAKRKRGRPAQAKLESPKIESDVSSCNEDVVKEEVKDELKIVLNMNPIEIKRSPRRPAGTPKSKTNTPSSAPLRKSTRKSIPTPKLTEFYKETSEQNRLDSETSDSTLAKDNTNLETSKETPKSDKVDQKKKRPRKPRSSQFENEVTGNLTNNKKGKKRKRESSESDDLIESSQDSSTNITVRKKSFTKNKSDNLQITLDSFISPAKNTDTSKLVLKEDGIPQEGVVNAIPEDHEAAKETVVPDPSASEDLFIHLEKSQNTEPKKRPRRKRKSSKAARTPVSKESTTETSHEEHFKTSPKSEKEEETVPVLDTECFVELDSISIPIQSLQNDTIKRTQSQETETQGTESVGVLSENIELQLDVPKNPDLTEKDKEMAEMETASMPLDSSNDETKVANVTAIERVVEENVSVSRLDNTTVVNNQTEETLHNSSVVHNDMDTIPETEIVCHSESEIVCNSEPETVCNPESEAVCKFEPKAVCNSVPESVCDSEPEVICNSEPEGVCNSEAAVTSEHDETNLGSPDRSIASSGTNIPSSPVTGDTPNRNSELLNNTLDISPISQKNSPENGSCDDGEIEETQPKIVPVALKFDHEDHENDGKEKSPEKGDDAPEKIVQTHMENQDAIKADQPTTSRDNIAERSNKFLTALNGSSRLIAKRKMLKTMSPSASRIKKLMSNVMANSFEEVTTNVSQDDILTFTREVPSPLAVPRSSILKRKHSDTADDGLSPCPKRKRVNFSDPCTTEKKIFIKDDNSHCLFTSTEDDEEDIDRQFLAVLTAGSVESLEIETESIHTEESLQINNPLILCDDRPIFADLINCDADINVIARKLTGPMFLKALLNKLRNKGINTIGDLARKSEIEISKMPFKSPGVSNVYKVLERYHAKHCKENAKVEQLNVSVVPVENEVTTVVDTAQNDLVKAVERVKCEGTSTETICTTLFPLLDQNEILTYTKSYYQLEEKSDQSESKIDQESQTAADDLEQDDPGTSETELINPEDYNPVEKLIGQLSSSEFSEEELVKIFGVVTDKMASLSPKRLLQISIETLQKITFKD</sequence>
<feature type="compositionally biased region" description="Basic and acidic residues" evidence="7">
    <location>
        <begin position="1135"/>
        <end position="1163"/>
    </location>
</feature>
<dbReference type="GO" id="GO:0000723">
    <property type="term" value="P:telomere maintenance"/>
    <property type="evidence" value="ECO:0007669"/>
    <property type="project" value="TreeGrafter"/>
</dbReference>
<evidence type="ECO:0000256" key="7">
    <source>
        <dbReference type="SAM" id="MobiDB-lite"/>
    </source>
</evidence>
<protein>
    <submittedName>
        <fullName evidence="10 11">Telomere-associated protein RIF1-like</fullName>
    </submittedName>
</protein>
<dbReference type="KEGG" id="soy:115886661"/>
<feature type="region of interest" description="Disordered" evidence="7">
    <location>
        <begin position="2199"/>
        <end position="2234"/>
    </location>
</feature>
<dbReference type="InterPro" id="IPR022031">
    <property type="entry name" value="Rif1_N"/>
</dbReference>
<evidence type="ECO:0000256" key="6">
    <source>
        <dbReference type="ARBA" id="ARBA00023306"/>
    </source>
</evidence>
<feature type="compositionally biased region" description="Polar residues" evidence="7">
    <location>
        <begin position="1794"/>
        <end position="1806"/>
    </location>
</feature>
<reference evidence="10 11" key="1">
    <citation type="submission" date="2025-04" db="UniProtKB">
        <authorList>
            <consortium name="RefSeq"/>
        </authorList>
    </citation>
    <scope>IDENTIFICATION</scope>
</reference>
<keyword evidence="4" id="KW-0779">Telomere</keyword>
<dbReference type="GO" id="GO:0005634">
    <property type="term" value="C:nucleus"/>
    <property type="evidence" value="ECO:0007669"/>
    <property type="project" value="UniProtKB-SubCell"/>
</dbReference>
<keyword evidence="6" id="KW-0131">Cell cycle</keyword>
<keyword evidence="5" id="KW-0539">Nucleus</keyword>
<feature type="compositionally biased region" description="Basic and acidic residues" evidence="7">
    <location>
        <begin position="1208"/>
        <end position="1226"/>
    </location>
</feature>
<feature type="region of interest" description="Disordered" evidence="7">
    <location>
        <begin position="1455"/>
        <end position="1548"/>
    </location>
</feature>
<evidence type="ECO:0000313" key="11">
    <source>
        <dbReference type="RefSeq" id="XP_030761782.1"/>
    </source>
</evidence>
<feature type="compositionally biased region" description="Polar residues" evidence="7">
    <location>
        <begin position="1343"/>
        <end position="1355"/>
    </location>
</feature>
<dbReference type="Pfam" id="PF12231">
    <property type="entry name" value="Rif1_N"/>
    <property type="match status" value="1"/>
</dbReference>
<feature type="compositionally biased region" description="Basic and acidic residues" evidence="7">
    <location>
        <begin position="1327"/>
        <end position="1340"/>
    </location>
</feature>
<evidence type="ECO:0000313" key="12">
    <source>
        <dbReference type="RefSeq" id="XP_030761788.1"/>
    </source>
</evidence>
<dbReference type="Proteomes" id="UP000504635">
    <property type="component" value="Unplaced"/>
</dbReference>
<dbReference type="GeneID" id="115886661"/>
<comment type="subcellular location">
    <subcellularLocation>
        <location evidence="2">Chromosome</location>
        <location evidence="2">Telomere</location>
    </subcellularLocation>
    <subcellularLocation>
        <location evidence="1">Nucleus</location>
    </subcellularLocation>
</comment>
<evidence type="ECO:0000256" key="1">
    <source>
        <dbReference type="ARBA" id="ARBA00004123"/>
    </source>
</evidence>
<feature type="compositionally biased region" description="Basic and acidic residues" evidence="7">
    <location>
        <begin position="1356"/>
        <end position="1367"/>
    </location>
</feature>
<dbReference type="RefSeq" id="XP_030761782.1">
    <property type="nucleotide sequence ID" value="XM_030905922.1"/>
</dbReference>
<proteinExistence type="predicted"/>
<feature type="compositionally biased region" description="Basic residues" evidence="7">
    <location>
        <begin position="1504"/>
        <end position="1514"/>
    </location>
</feature>
<keyword evidence="9" id="KW-1185">Reference proteome</keyword>
<evidence type="ECO:0000259" key="8">
    <source>
        <dbReference type="Pfam" id="PF12231"/>
    </source>
</evidence>
<evidence type="ECO:0000313" key="10">
    <source>
        <dbReference type="RefSeq" id="XP_030761775.1"/>
    </source>
</evidence>
<evidence type="ECO:0000256" key="4">
    <source>
        <dbReference type="ARBA" id="ARBA00022895"/>
    </source>
</evidence>
<dbReference type="RefSeq" id="XP_030761788.1">
    <property type="nucleotide sequence ID" value="XM_030905928.1"/>
</dbReference>
<accession>A0A6J2YFW0</accession>
<feature type="region of interest" description="Disordered" evidence="7">
    <location>
        <begin position="1748"/>
        <end position="1789"/>
    </location>
</feature>